<dbReference type="Gene3D" id="3.90.1300.10">
    <property type="entry name" value="Amidase signature (AS) domain"/>
    <property type="match status" value="1"/>
</dbReference>
<dbReference type="Proteomes" id="UP000326464">
    <property type="component" value="Unassembled WGS sequence"/>
</dbReference>
<dbReference type="Pfam" id="PF01425">
    <property type="entry name" value="Amidase"/>
    <property type="match status" value="1"/>
</dbReference>
<keyword evidence="1" id="KW-0732">Signal</keyword>
<evidence type="ECO:0000259" key="2">
    <source>
        <dbReference type="Pfam" id="PF01425"/>
    </source>
</evidence>
<dbReference type="RefSeq" id="WP_152816258.1">
    <property type="nucleotide sequence ID" value="NZ_VJXX01000004.1"/>
</dbReference>
<dbReference type="InterPro" id="IPR023631">
    <property type="entry name" value="Amidase_dom"/>
</dbReference>
<comment type="caution">
    <text evidence="3">The sequence shown here is derived from an EMBL/GenBank/DDBJ whole genome shotgun (WGS) entry which is preliminary data.</text>
</comment>
<reference evidence="4" key="1">
    <citation type="submission" date="2019-07" db="EMBL/GenBank/DDBJ databases">
        <title>Arthrobacter KR32 sp. nov., isolated from mountain cheese made of cows milk.</title>
        <authorList>
            <person name="Flegler A."/>
        </authorList>
    </citation>
    <scope>NUCLEOTIDE SEQUENCE [LARGE SCALE GENOMIC DNA]</scope>
    <source>
        <strain evidence="4">KR32</strain>
    </source>
</reference>
<protein>
    <submittedName>
        <fullName evidence="3">Amidase</fullName>
    </submittedName>
</protein>
<dbReference type="InterPro" id="IPR036928">
    <property type="entry name" value="AS_sf"/>
</dbReference>
<dbReference type="PANTHER" id="PTHR42678">
    <property type="entry name" value="AMIDASE"/>
    <property type="match status" value="1"/>
</dbReference>
<dbReference type="EMBL" id="VJXX01000004">
    <property type="protein sequence ID" value="MPY11562.1"/>
    <property type="molecule type" value="Genomic_DNA"/>
</dbReference>
<feature type="chain" id="PRO_5030782114" evidence="1">
    <location>
        <begin position="38"/>
        <end position="541"/>
    </location>
</feature>
<proteinExistence type="predicted"/>
<feature type="signal peptide" evidence="1">
    <location>
        <begin position="1"/>
        <end position="37"/>
    </location>
</feature>
<feature type="domain" description="Amidase" evidence="2">
    <location>
        <begin position="68"/>
        <end position="445"/>
    </location>
</feature>
<dbReference type="AlphaFoldDB" id="A0A7X1TP84"/>
<organism evidence="3 4">
    <name type="scientific">Arthrobacter bussei</name>
    <dbReference type="NCBI Taxonomy" id="2594179"/>
    <lineage>
        <taxon>Bacteria</taxon>
        <taxon>Bacillati</taxon>
        <taxon>Actinomycetota</taxon>
        <taxon>Actinomycetes</taxon>
        <taxon>Micrococcales</taxon>
        <taxon>Micrococcaceae</taxon>
        <taxon>Arthrobacter</taxon>
    </lineage>
</organism>
<dbReference type="OrthoDB" id="182039at2"/>
<evidence type="ECO:0000313" key="4">
    <source>
        <dbReference type="Proteomes" id="UP000326464"/>
    </source>
</evidence>
<evidence type="ECO:0000313" key="3">
    <source>
        <dbReference type="EMBL" id="MPY11562.1"/>
    </source>
</evidence>
<sequence length="541" mass="55164">MPLLLSPARPRTRRVTAGLAAGLLAAAVVAGPGPAVAAPKPLPLDLSTAGVAEVQAGLAARSFTSETLTQAYFDRIQALSIDGPHLNAVRSINPSALADAKALDQERKKGAVRGPLHGVPVLVKDNIDVAGMPTTAGSVALANSYPAADAPLVTELRKAGAIIIGKTNLTEFANFMTSGMPAGYSSLGGQVLNPYDASQTPSGSSAGSGSAGAAGLATLTIGTETSGSILSPARANSLVGVKPTVGIASRTGIIPISATQDTAGPMTRSVYDAAALLTAMTSIDPEDPATAANPSDDVDFTGALSDTALEGQRLGYVASTTDPVYTAALDELRAQGATLVPVTVGGSAAPSILTLEFERDLNAYLARLPEDAPMDTLSDIIAYNTANAPAALKFGQTLLTASEAVDLDDPAQQAQYVAARDTGLAESRAAIDTVLTTNDLDAIVSNSATVGVGARAGYPSVIVPSGYTEANRRPSGVVFLGTAWSEEDLLGFAYDFEQAVKAWQSPQNLNPSLFRCTSVVPATEWDASCTTTAVKPGKGRK</sequence>
<dbReference type="PANTHER" id="PTHR42678:SF34">
    <property type="entry name" value="OS04G0183300 PROTEIN"/>
    <property type="match status" value="1"/>
</dbReference>
<keyword evidence="4" id="KW-1185">Reference proteome</keyword>
<evidence type="ECO:0000256" key="1">
    <source>
        <dbReference type="SAM" id="SignalP"/>
    </source>
</evidence>
<name>A0A7X1TP84_9MICC</name>
<accession>A0A7X1TP84</accession>
<dbReference type="SUPFAM" id="SSF75304">
    <property type="entry name" value="Amidase signature (AS) enzymes"/>
    <property type="match status" value="1"/>
</dbReference>
<gene>
    <name evidence="3" type="ORF">FNH21_12685</name>
</gene>